<name>I3RAE6_HALMT</name>
<evidence type="ECO:0000256" key="1">
    <source>
        <dbReference type="ARBA" id="ARBA00004651"/>
    </source>
</evidence>
<geneLocation type="plasmid" evidence="10 14">
    <name>pHM500</name>
</geneLocation>
<dbReference type="PANTHER" id="PTHR42929:SF1">
    <property type="entry name" value="INNER MEMBRANE ABC TRANSPORTER PERMEASE PROTEIN YDCU-RELATED"/>
    <property type="match status" value="1"/>
</dbReference>
<dbReference type="KEGG" id="hme:HFX_6080"/>
<evidence type="ECO:0000256" key="8">
    <source>
        <dbReference type="RuleBase" id="RU363032"/>
    </source>
</evidence>
<dbReference type="Proteomes" id="UP000011603">
    <property type="component" value="Unassembled WGS sequence"/>
</dbReference>
<dbReference type="InterPro" id="IPR000515">
    <property type="entry name" value="MetI-like"/>
</dbReference>
<dbReference type="Proteomes" id="UP000027075">
    <property type="component" value="Plasmid HMPLAS1"/>
</dbReference>
<evidence type="ECO:0000259" key="9">
    <source>
        <dbReference type="PROSITE" id="PS50928"/>
    </source>
</evidence>
<feature type="transmembrane region" description="Helical" evidence="8">
    <location>
        <begin position="274"/>
        <end position="294"/>
    </location>
</feature>
<comment type="similarity">
    <text evidence="2">Belongs to the binding-protein-dependent transport system permease family. CysTW subfamily.</text>
</comment>
<evidence type="ECO:0000313" key="10">
    <source>
        <dbReference type="EMBL" id="AFK21206.1"/>
    </source>
</evidence>
<dbReference type="CDD" id="cd06261">
    <property type="entry name" value="TM_PBP2"/>
    <property type="match status" value="1"/>
</dbReference>
<reference evidence="10 14" key="2">
    <citation type="journal article" date="2012" name="J. Bacteriol.">
        <title>Complete genome sequence of the metabolically versatile halophilic archaeon Haloferax mediterranei, a poly(3-hydroxybutyrate-co-3-hydroxyvalerate) producer.</title>
        <authorList>
            <person name="Han J."/>
            <person name="Zhang F."/>
            <person name="Hou J."/>
            <person name="Liu X."/>
            <person name="Li M."/>
            <person name="Liu H."/>
            <person name="Cai L."/>
            <person name="Zhang B."/>
            <person name="Chen Y."/>
            <person name="Zhou J."/>
            <person name="Hu S."/>
            <person name="Xiang H."/>
        </authorList>
    </citation>
    <scope>NUCLEOTIDE SEQUENCE [LARGE SCALE GENOMIC DNA]</scope>
    <source>
        <strain evidence="14">ATCC 33500 / DSM 1411 / JCM 8866 / NBRC 14739 / NCIMB 2177 / R-4</strain>
        <strain evidence="10">CGMCC 1.2087</strain>
        <plasmid evidence="14">pHM500</plasmid>
    </source>
</reference>
<dbReference type="GO" id="GO:0055085">
    <property type="term" value="P:transmembrane transport"/>
    <property type="evidence" value="ECO:0007669"/>
    <property type="project" value="InterPro"/>
</dbReference>
<evidence type="ECO:0000313" key="17">
    <source>
        <dbReference type="Proteomes" id="UP000299011"/>
    </source>
</evidence>
<keyword evidence="15" id="KW-1185">Reference proteome</keyword>
<keyword evidence="3 8" id="KW-0813">Transport</keyword>
<dbReference type="SUPFAM" id="SSF161098">
    <property type="entry name" value="MetI-like"/>
    <property type="match status" value="1"/>
</dbReference>
<dbReference type="EMBL" id="CP039140">
    <property type="protein sequence ID" value="QCQ76684.1"/>
    <property type="molecule type" value="Genomic_DNA"/>
</dbReference>
<sequence>MTTDGEHGFERIATQKTGIQWTEWRRERVRILLLCLPFAVLAITAGVVPLWEMAKISVSESQFVTGGFTLDAYETLVTDPYYRSVAVNTIWFAVATTLGSLAVAVPVAHALEKYDLPAKGALVTVISFPNSLPGIVAAFMIIVLLGNSGVLTNLFAVFSGRAPTSLAVATSVFGLYVAYLYSMVPRSLLLLRGTYAEINTDAEAAARSLGATPWQTFRYVTFPQIRSGVVGAGILTFRTALAIFGTVLILKAISPPVWTLQINRELANGFDIQMASAMATVWFVFVFAATFLGLRLTDAEVSI</sequence>
<dbReference type="OrthoDB" id="28023at2157"/>
<protein>
    <submittedName>
        <fullName evidence="13">ABC transporter permease subunit</fullName>
    </submittedName>
    <submittedName>
        <fullName evidence="10 12">ABC-type transport system permease</fullName>
    </submittedName>
    <submittedName>
        <fullName evidence="11">Sulfate ABC transporter permease</fullName>
    </submittedName>
</protein>
<dbReference type="Proteomes" id="UP000006469">
    <property type="component" value="Plasmid pHM500"/>
</dbReference>
<feature type="domain" description="ABC transmembrane type-1" evidence="9">
    <location>
        <begin position="86"/>
        <end position="293"/>
    </location>
</feature>
<dbReference type="RefSeq" id="WP_004061038.1">
    <property type="nucleotide sequence ID" value="NC_017944.1"/>
</dbReference>
<feature type="transmembrane region" description="Helical" evidence="8">
    <location>
        <begin position="228"/>
        <end position="254"/>
    </location>
</feature>
<reference evidence="13 17" key="6">
    <citation type="submission" date="2019-04" db="EMBL/GenBank/DDBJ databases">
        <title>Methylomes of two halophilic Archaea, Haloarcula marismortui and Haloferax mediterranei.</title>
        <authorList>
            <person name="DasSarma S."/>
            <person name="DasSarma P."/>
            <person name="DasSarma S."/>
            <person name="Fomenkov A."/>
            <person name="Vincze T."/>
            <person name="Anton B.P."/>
            <person name="Roberts R.J."/>
        </authorList>
    </citation>
    <scope>NUCLEOTIDE SEQUENCE [LARGE SCALE GENOMIC DNA]</scope>
    <source>
        <strain evidence="13">ATCC 33500</strain>
        <strain evidence="17">ATCC 33500 / DSM 1411 / JCM 8866 / NBRC 14739 / NCIMB 2177 / R-4</strain>
        <plasmid evidence="13 17">pHME505</plasmid>
    </source>
</reference>
<geneLocation type="plasmid" evidence="13 17">
    <name>pHME505</name>
</geneLocation>
<evidence type="ECO:0000313" key="12">
    <source>
        <dbReference type="EMBL" id="ELZ97460.1"/>
    </source>
</evidence>
<keyword evidence="5 8" id="KW-0812">Transmembrane</keyword>
<comment type="subcellular location">
    <subcellularLocation>
        <location evidence="1 8">Cell membrane</location>
        <topology evidence="1 8">Multi-pass membrane protein</topology>
    </subcellularLocation>
</comment>
<dbReference type="PANTHER" id="PTHR42929">
    <property type="entry name" value="INNER MEMBRANE ABC TRANSPORTER PERMEASE PROTEIN YDCU-RELATED-RELATED"/>
    <property type="match status" value="1"/>
</dbReference>
<keyword evidence="7 8" id="KW-0472">Membrane</keyword>
<organism evidence="10 14">
    <name type="scientific">Haloferax mediterranei (strain ATCC 33500 / DSM 1411 / JCM 8866 / NBRC 14739 / NCIMB 2177 / R-4)</name>
    <name type="common">Halobacterium mediterranei</name>
    <dbReference type="NCBI Taxonomy" id="523841"/>
    <lineage>
        <taxon>Archaea</taxon>
        <taxon>Methanobacteriati</taxon>
        <taxon>Methanobacteriota</taxon>
        <taxon>Stenosarchaea group</taxon>
        <taxon>Halobacteria</taxon>
        <taxon>Halobacteriales</taxon>
        <taxon>Haloferacaceae</taxon>
        <taxon>Haloferax</taxon>
    </lineage>
</organism>
<reference evidence="12 15" key="3">
    <citation type="journal article" date="2014" name="PLoS Genet.">
        <title>Phylogenetically driven sequencing of extremely halophilic archaea reveals strategies for static and dynamic osmo-response.</title>
        <authorList>
            <person name="Becker E.A."/>
            <person name="Seitzer P.M."/>
            <person name="Tritt A."/>
            <person name="Larsen D."/>
            <person name="Krusor M."/>
            <person name="Yao A.I."/>
            <person name="Wu D."/>
            <person name="Madern D."/>
            <person name="Eisen J.A."/>
            <person name="Darling A.E."/>
            <person name="Facciotti M.T."/>
        </authorList>
    </citation>
    <scope>NUCLEOTIDE SEQUENCE [LARGE SCALE GENOMIC DNA]</scope>
    <source>
        <strain evidence="12">ATCC 33500</strain>
        <strain evidence="15">ATCC 33500 / DSM 1411 / JCM 8866 / NBRC 14739 / NCIMB 2177 / R-4</strain>
    </source>
</reference>
<accession>I3RAE6</accession>
<dbReference type="EMBL" id="AOLO01000015">
    <property type="protein sequence ID" value="ELZ97460.1"/>
    <property type="molecule type" value="Genomic_DNA"/>
</dbReference>
<evidence type="ECO:0000256" key="3">
    <source>
        <dbReference type="ARBA" id="ARBA00022448"/>
    </source>
</evidence>
<feature type="transmembrane region" description="Helical" evidence="8">
    <location>
        <begin position="164"/>
        <end position="182"/>
    </location>
</feature>
<geneLocation type="plasmid" evidence="11 16">
    <name>HMPLAS1</name>
</geneLocation>
<gene>
    <name evidence="10" type="primary">cysU</name>
    <name evidence="10" type="ordered locus">HFX_6080</name>
    <name evidence="11" type="ORF">BM92_17525</name>
    <name evidence="12" type="ORF">C439_19098</name>
    <name evidence="13" type="ORF">E6P09_15155</name>
</gene>
<reference evidence="11 16" key="4">
    <citation type="submission" date="2014-04" db="EMBL/GenBank/DDBJ databases">
        <title>Transcriptional profiles of Haloferax mediterranei on the basis of nitrogen availability.</title>
        <authorList>
            <person name="Bautista V."/>
        </authorList>
    </citation>
    <scope>NUCLEOTIDE SEQUENCE [LARGE SCALE GENOMIC DNA]</scope>
    <source>
        <strain evidence="11">ATCC 33500</strain>
        <strain evidence="16">ATCC 33500 / DSM 1411 / JCM 8866 / NBRC 14739 / NCIMB 2177 / R-4</strain>
        <plasmid evidence="11">HMPLAS1</plasmid>
        <plasmid evidence="16">Plasmid HMPLAS1</plasmid>
    </source>
</reference>
<reference evidence="10" key="5">
    <citation type="submission" date="2014-05" db="EMBL/GenBank/DDBJ databases">
        <authorList>
            <person name="Wang L."/>
            <person name="Yang H."/>
            <person name="Xiang H."/>
        </authorList>
    </citation>
    <scope>NUCLEOTIDE SEQUENCE</scope>
    <source>
        <strain evidence="10">CGMCC 1.2087</strain>
        <plasmid evidence="10">pHM500</plasmid>
    </source>
</reference>
<evidence type="ECO:0000313" key="13">
    <source>
        <dbReference type="EMBL" id="QCQ76684.1"/>
    </source>
</evidence>
<reference evidence="10" key="1">
    <citation type="journal article" date="2012" name="Appl. Environ. Microbiol.">
        <title>Identification of the haloarchaeal phasin (PhaP) that functions in polyhydroxyalkanoate accumulation and granule formation in Haloferax mediterranei.</title>
        <authorList>
            <person name="Cai S."/>
            <person name="Cai L."/>
            <person name="Liu H."/>
            <person name="Liu X."/>
            <person name="Han J."/>
            <person name="Zhou J."/>
            <person name="Xiang H."/>
        </authorList>
    </citation>
    <scope>NUCLEOTIDE SEQUENCE</scope>
    <source>
        <strain evidence="10">CGMCC 1.2087</strain>
    </source>
</reference>
<evidence type="ECO:0000256" key="5">
    <source>
        <dbReference type="ARBA" id="ARBA00022692"/>
    </source>
</evidence>
<feature type="transmembrane region" description="Helical" evidence="8">
    <location>
        <begin position="90"/>
        <end position="111"/>
    </location>
</feature>
<dbReference type="Gene3D" id="1.10.3720.10">
    <property type="entry name" value="MetI-like"/>
    <property type="match status" value="1"/>
</dbReference>
<evidence type="ECO:0000313" key="11">
    <source>
        <dbReference type="EMBL" id="AHZ24684.1"/>
    </source>
</evidence>
<proteinExistence type="inferred from homology"/>
<dbReference type="GO" id="GO:0005886">
    <property type="term" value="C:plasma membrane"/>
    <property type="evidence" value="ECO:0007669"/>
    <property type="project" value="UniProtKB-SubCell"/>
</dbReference>
<dbReference type="GeneID" id="40157782"/>
<evidence type="ECO:0000313" key="14">
    <source>
        <dbReference type="Proteomes" id="UP000006469"/>
    </source>
</evidence>
<dbReference type="PATRIC" id="fig|523841.21.peg.3829"/>
<keyword evidence="6 8" id="KW-1133">Transmembrane helix</keyword>
<feature type="transmembrane region" description="Helical" evidence="8">
    <location>
        <begin position="132"/>
        <end position="158"/>
    </location>
</feature>
<keyword evidence="10" id="KW-0614">Plasmid</keyword>
<evidence type="ECO:0000313" key="16">
    <source>
        <dbReference type="Proteomes" id="UP000027075"/>
    </source>
</evidence>
<dbReference type="PROSITE" id="PS50928">
    <property type="entry name" value="ABC_TM1"/>
    <property type="match status" value="1"/>
</dbReference>
<evidence type="ECO:0000256" key="7">
    <source>
        <dbReference type="ARBA" id="ARBA00023136"/>
    </source>
</evidence>
<dbReference type="Proteomes" id="UP000299011">
    <property type="component" value="Plasmid pHME505"/>
</dbReference>
<dbReference type="EMBL" id="CP007554">
    <property type="protein sequence ID" value="AHZ24684.1"/>
    <property type="molecule type" value="Genomic_DNA"/>
</dbReference>
<dbReference type="EMBL" id="CP001871">
    <property type="protein sequence ID" value="AFK21206.1"/>
    <property type="molecule type" value="Genomic_DNA"/>
</dbReference>
<feature type="transmembrane region" description="Helical" evidence="8">
    <location>
        <begin position="31"/>
        <end position="51"/>
    </location>
</feature>
<evidence type="ECO:0000256" key="6">
    <source>
        <dbReference type="ARBA" id="ARBA00022989"/>
    </source>
</evidence>
<dbReference type="HOGENOM" id="CLU_016047_18_2_2"/>
<keyword evidence="4" id="KW-1003">Cell membrane</keyword>
<dbReference type="Pfam" id="PF00528">
    <property type="entry name" value="BPD_transp_1"/>
    <property type="match status" value="1"/>
</dbReference>
<dbReference type="InterPro" id="IPR035906">
    <property type="entry name" value="MetI-like_sf"/>
</dbReference>
<dbReference type="AlphaFoldDB" id="I3RAE6"/>
<evidence type="ECO:0000256" key="4">
    <source>
        <dbReference type="ARBA" id="ARBA00022475"/>
    </source>
</evidence>
<evidence type="ECO:0000256" key="2">
    <source>
        <dbReference type="ARBA" id="ARBA00007069"/>
    </source>
</evidence>
<evidence type="ECO:0000313" key="15">
    <source>
        <dbReference type="Proteomes" id="UP000011603"/>
    </source>
</evidence>